<evidence type="ECO:0000256" key="1">
    <source>
        <dbReference type="SAM" id="Phobius"/>
    </source>
</evidence>
<evidence type="ECO:0000313" key="2">
    <source>
        <dbReference type="EMBL" id="MBP2193694.1"/>
    </source>
</evidence>
<name>A0ABS4QPR5_9NOCA</name>
<accession>A0ABS4QPR5</accession>
<organism evidence="2 3">
    <name type="scientific">Nocardia goodfellowii</name>
    <dbReference type="NCBI Taxonomy" id="882446"/>
    <lineage>
        <taxon>Bacteria</taxon>
        <taxon>Bacillati</taxon>
        <taxon>Actinomycetota</taxon>
        <taxon>Actinomycetes</taxon>
        <taxon>Mycobacteriales</taxon>
        <taxon>Nocardiaceae</taxon>
        <taxon>Nocardia</taxon>
    </lineage>
</organism>
<keyword evidence="3" id="KW-1185">Reference proteome</keyword>
<dbReference type="RefSeq" id="WP_209896916.1">
    <property type="nucleotide sequence ID" value="NZ_JAGGMR010000001.1"/>
</dbReference>
<protein>
    <submittedName>
        <fullName evidence="2">Uncharacterized protein</fullName>
    </submittedName>
</protein>
<evidence type="ECO:0000313" key="3">
    <source>
        <dbReference type="Proteomes" id="UP001519325"/>
    </source>
</evidence>
<comment type="caution">
    <text evidence="2">The sequence shown here is derived from an EMBL/GenBank/DDBJ whole genome shotgun (WGS) entry which is preliminary data.</text>
</comment>
<dbReference type="EMBL" id="JAGGMR010000001">
    <property type="protein sequence ID" value="MBP2193694.1"/>
    <property type="molecule type" value="Genomic_DNA"/>
</dbReference>
<sequence>MRTVYPHTVDIAGSAWPVFKLEALAAGLLVALILALVTGSLQAAVLVGAAVAAGRWVLGHTGTRRAATSGRADRMLAAH</sequence>
<gene>
    <name evidence="2" type="ORF">BJ987_006595</name>
</gene>
<keyword evidence="1" id="KW-1133">Transmembrane helix</keyword>
<feature type="transmembrane region" description="Helical" evidence="1">
    <location>
        <begin position="25"/>
        <end position="58"/>
    </location>
</feature>
<keyword evidence="1" id="KW-0472">Membrane</keyword>
<dbReference type="Proteomes" id="UP001519325">
    <property type="component" value="Unassembled WGS sequence"/>
</dbReference>
<keyword evidence="1" id="KW-0812">Transmembrane</keyword>
<proteinExistence type="predicted"/>
<reference evidence="2 3" key="1">
    <citation type="submission" date="2021-03" db="EMBL/GenBank/DDBJ databases">
        <title>Sequencing the genomes of 1000 actinobacteria strains.</title>
        <authorList>
            <person name="Klenk H.-P."/>
        </authorList>
    </citation>
    <scope>NUCLEOTIDE SEQUENCE [LARGE SCALE GENOMIC DNA]</scope>
    <source>
        <strain evidence="2 3">DSM 45516</strain>
    </source>
</reference>